<evidence type="ECO:0008006" key="12">
    <source>
        <dbReference type="Google" id="ProtNLM"/>
    </source>
</evidence>
<dbReference type="InterPro" id="IPR013525">
    <property type="entry name" value="ABC2_TM"/>
</dbReference>
<dbReference type="GO" id="GO:0016887">
    <property type="term" value="F:ATP hydrolysis activity"/>
    <property type="evidence" value="ECO:0007669"/>
    <property type="project" value="InterPro"/>
</dbReference>
<evidence type="ECO:0000256" key="5">
    <source>
        <dbReference type="ARBA" id="ARBA00022989"/>
    </source>
</evidence>
<evidence type="ECO:0000256" key="2">
    <source>
        <dbReference type="ARBA" id="ARBA00005814"/>
    </source>
</evidence>
<evidence type="ECO:0000256" key="3">
    <source>
        <dbReference type="ARBA" id="ARBA00022448"/>
    </source>
</evidence>
<evidence type="ECO:0000259" key="9">
    <source>
        <dbReference type="Pfam" id="PF01061"/>
    </source>
</evidence>
<protein>
    <recommendedName>
        <fullName evidence="12">ABC transporter domain-containing protein</fullName>
    </recommendedName>
</protein>
<dbReference type="GO" id="GO:0005886">
    <property type="term" value="C:plasma membrane"/>
    <property type="evidence" value="ECO:0007669"/>
    <property type="project" value="TreeGrafter"/>
</dbReference>
<comment type="caution">
    <text evidence="10">The sequence shown here is derived from an EMBL/GenBank/DDBJ whole genome shotgun (WGS) entry which is preliminary data.</text>
</comment>
<organism evidence="10 11">
    <name type="scientific">Mesorhabditis spiculigera</name>
    <dbReference type="NCBI Taxonomy" id="96644"/>
    <lineage>
        <taxon>Eukaryota</taxon>
        <taxon>Metazoa</taxon>
        <taxon>Ecdysozoa</taxon>
        <taxon>Nematoda</taxon>
        <taxon>Chromadorea</taxon>
        <taxon>Rhabditida</taxon>
        <taxon>Rhabditina</taxon>
        <taxon>Rhabditomorpha</taxon>
        <taxon>Rhabditoidea</taxon>
        <taxon>Rhabditidae</taxon>
        <taxon>Mesorhabditinae</taxon>
        <taxon>Mesorhabditis</taxon>
    </lineage>
</organism>
<dbReference type="InterPro" id="IPR003439">
    <property type="entry name" value="ABC_transporter-like_ATP-bd"/>
</dbReference>
<feature type="domain" description="ABC-2 type transporter transmembrane" evidence="9">
    <location>
        <begin position="294"/>
        <end position="507"/>
    </location>
</feature>
<feature type="transmembrane region" description="Helical" evidence="7">
    <location>
        <begin position="424"/>
        <end position="448"/>
    </location>
</feature>
<keyword evidence="4 7" id="KW-0812">Transmembrane</keyword>
<feature type="non-terminal residue" evidence="10">
    <location>
        <position position="582"/>
    </location>
</feature>
<dbReference type="EMBL" id="CATQJA010002657">
    <property type="protein sequence ID" value="CAJ0579821.1"/>
    <property type="molecule type" value="Genomic_DNA"/>
</dbReference>
<name>A0AA36D345_9BILA</name>
<dbReference type="GO" id="GO:0005524">
    <property type="term" value="F:ATP binding"/>
    <property type="evidence" value="ECO:0007669"/>
    <property type="project" value="InterPro"/>
</dbReference>
<comment type="subcellular location">
    <subcellularLocation>
        <location evidence="1">Membrane</location>
        <topology evidence="1">Multi-pass membrane protein</topology>
    </subcellularLocation>
</comment>
<keyword evidence="11" id="KW-1185">Reference proteome</keyword>
<dbReference type="InterPro" id="IPR027417">
    <property type="entry name" value="P-loop_NTPase"/>
</dbReference>
<keyword evidence="6 7" id="KW-0472">Membrane</keyword>
<feature type="domain" description="ABC transporter" evidence="8">
    <location>
        <begin position="38"/>
        <end position="145"/>
    </location>
</feature>
<feature type="transmembrane region" description="Helical" evidence="7">
    <location>
        <begin position="552"/>
        <end position="576"/>
    </location>
</feature>
<dbReference type="InterPro" id="IPR050352">
    <property type="entry name" value="ABCG_transporters"/>
</dbReference>
<evidence type="ECO:0000256" key="4">
    <source>
        <dbReference type="ARBA" id="ARBA00022692"/>
    </source>
</evidence>
<evidence type="ECO:0000313" key="10">
    <source>
        <dbReference type="EMBL" id="CAJ0579821.1"/>
    </source>
</evidence>
<dbReference type="PROSITE" id="PS00211">
    <property type="entry name" value="ABC_TRANSPORTER_1"/>
    <property type="match status" value="1"/>
</dbReference>
<dbReference type="Proteomes" id="UP001177023">
    <property type="component" value="Unassembled WGS sequence"/>
</dbReference>
<keyword evidence="3" id="KW-0813">Transport</keyword>
<proteinExistence type="inferred from homology"/>
<evidence type="ECO:0000259" key="8">
    <source>
        <dbReference type="Pfam" id="PF00005"/>
    </source>
</evidence>
<dbReference type="Pfam" id="PF00005">
    <property type="entry name" value="ABC_tran"/>
    <property type="match status" value="1"/>
</dbReference>
<keyword evidence="5 7" id="KW-1133">Transmembrane helix</keyword>
<dbReference type="AlphaFoldDB" id="A0AA36D345"/>
<dbReference type="SUPFAM" id="SSF52540">
    <property type="entry name" value="P-loop containing nucleoside triphosphate hydrolases"/>
    <property type="match status" value="1"/>
</dbReference>
<feature type="transmembrane region" description="Helical" evidence="7">
    <location>
        <begin position="455"/>
        <end position="476"/>
    </location>
</feature>
<dbReference type="GO" id="GO:0140359">
    <property type="term" value="F:ABC-type transporter activity"/>
    <property type="evidence" value="ECO:0007669"/>
    <property type="project" value="InterPro"/>
</dbReference>
<dbReference type="InterPro" id="IPR017871">
    <property type="entry name" value="ABC_transporter-like_CS"/>
</dbReference>
<gene>
    <name evidence="10" type="ORF">MSPICULIGERA_LOCUS18026</name>
</gene>
<evidence type="ECO:0000256" key="6">
    <source>
        <dbReference type="ARBA" id="ARBA00023136"/>
    </source>
</evidence>
<evidence type="ECO:0000256" key="1">
    <source>
        <dbReference type="ARBA" id="ARBA00004141"/>
    </source>
</evidence>
<dbReference type="PANTHER" id="PTHR48041">
    <property type="entry name" value="ABC TRANSPORTER G FAMILY MEMBER 28"/>
    <property type="match status" value="1"/>
</dbReference>
<dbReference type="Pfam" id="PF01061">
    <property type="entry name" value="ABC2_membrane"/>
    <property type="match status" value="1"/>
</dbReference>
<dbReference type="PANTHER" id="PTHR48041:SF131">
    <property type="entry name" value="ABC TRANSPORTER DOMAIN-CONTAINING PROTEIN"/>
    <property type="match status" value="1"/>
</dbReference>
<evidence type="ECO:0000313" key="11">
    <source>
        <dbReference type="Proteomes" id="UP001177023"/>
    </source>
</evidence>
<accession>A0AA36D345</accession>
<reference evidence="10" key="1">
    <citation type="submission" date="2023-06" db="EMBL/GenBank/DDBJ databases">
        <authorList>
            <person name="Delattre M."/>
        </authorList>
    </citation>
    <scope>NUCLEOTIDE SEQUENCE</scope>
    <source>
        <strain evidence="10">AF72</strain>
    </source>
</reference>
<evidence type="ECO:0000256" key="7">
    <source>
        <dbReference type="SAM" id="Phobius"/>
    </source>
</evidence>
<feature type="transmembrane region" description="Helical" evidence="7">
    <location>
        <begin position="396"/>
        <end position="418"/>
    </location>
</feature>
<comment type="similarity">
    <text evidence="2">Belongs to the ABC transporter superfamily. ABCG family. Eye pigment precursor importer (TC 3.A.1.204) subfamily.</text>
</comment>
<dbReference type="Gene3D" id="3.40.50.300">
    <property type="entry name" value="P-loop containing nucleotide triphosphate hydrolases"/>
    <property type="match status" value="1"/>
</dbReference>
<sequence length="582" mass="65192">MCDAEKQHVTLHWKNIYVRTAKGRPLLEGVSGVGGVYANGQELGSAMTGVCGYVQQEDLFLGTLTVEEHLTIQALMRLSGTMDARQRARRVEEVMRSMLLDNARGSRIGTPGVKKGISGGELKRLAFATVLLKQPPLLFCDEPTTGLDSHMSAVVVKRLEMLAANGMTVVCTIHQPNAETFEIFDKVNRKLYFTNCEVVFLCQGRIAFIGSPLNAVHFFGSAGYLLPERTNPANFFINTLAFNPDHPKDSRERGTKICDAFAKSEYKQLCDAQIEEAARPRQLHAIPPPGLIILFFALWKRYLIDNYRTPSVVAAKFAQKAFMGLFLGLLYYQHWKYFTTQNGVQNLKGSLFYYISELTYATLYGIQSYLPGDFPLLIREYHDGIFPTSAYYVARLLSYVPIFSIDGILFVSISYWFIGFSASITRFMLTLFVGLLVELSSASLGIMICSVTPSYSIAIAVSGPVLTLFSLTGGIFTNVSVMPDWSRWIQYLSWFRYAYEALIVNEWSNPIYSHIPCVMGSNRAIERNVSDAKCLHNGDEVIRSLNFSKDNLLFNLAVMPLGVVVIYTMGYIGLVVRVRKAR</sequence>